<dbReference type="EMBL" id="CAJVPY010036539">
    <property type="protein sequence ID" value="CAG8802099.1"/>
    <property type="molecule type" value="Genomic_DNA"/>
</dbReference>
<protein>
    <submittedName>
        <fullName evidence="1">14429_t:CDS:1</fullName>
    </submittedName>
</protein>
<evidence type="ECO:0000313" key="1">
    <source>
        <dbReference type="EMBL" id="CAG8802099.1"/>
    </source>
</evidence>
<evidence type="ECO:0000313" key="2">
    <source>
        <dbReference type="Proteomes" id="UP000789405"/>
    </source>
</evidence>
<dbReference type="Proteomes" id="UP000789405">
    <property type="component" value="Unassembled WGS sequence"/>
</dbReference>
<organism evidence="1 2">
    <name type="scientific">Dentiscutata erythropus</name>
    <dbReference type="NCBI Taxonomy" id="1348616"/>
    <lineage>
        <taxon>Eukaryota</taxon>
        <taxon>Fungi</taxon>
        <taxon>Fungi incertae sedis</taxon>
        <taxon>Mucoromycota</taxon>
        <taxon>Glomeromycotina</taxon>
        <taxon>Glomeromycetes</taxon>
        <taxon>Diversisporales</taxon>
        <taxon>Gigasporaceae</taxon>
        <taxon>Dentiscutata</taxon>
    </lineage>
</organism>
<proteinExistence type="predicted"/>
<accession>A0A9N9K173</accession>
<feature type="non-terminal residue" evidence="1">
    <location>
        <position position="66"/>
    </location>
</feature>
<gene>
    <name evidence="1" type="ORF">DERYTH_LOCUS23604</name>
</gene>
<comment type="caution">
    <text evidence="1">The sequence shown here is derived from an EMBL/GenBank/DDBJ whole genome shotgun (WGS) entry which is preliminary data.</text>
</comment>
<keyword evidence="2" id="KW-1185">Reference proteome</keyword>
<name>A0A9N9K173_9GLOM</name>
<sequence>MTLEKVDMLLEIKKKYEELVPKYEALKKEKEEFNDTAETSFEKYLDNFLNYLEIPIPPTSNNFEDN</sequence>
<reference evidence="1" key="1">
    <citation type="submission" date="2021-06" db="EMBL/GenBank/DDBJ databases">
        <authorList>
            <person name="Kallberg Y."/>
            <person name="Tangrot J."/>
            <person name="Rosling A."/>
        </authorList>
    </citation>
    <scope>NUCLEOTIDE SEQUENCE</scope>
    <source>
        <strain evidence="1">MA453B</strain>
    </source>
</reference>
<dbReference type="AlphaFoldDB" id="A0A9N9K173"/>